<keyword evidence="2" id="KW-1185">Reference proteome</keyword>
<gene>
    <name evidence="1" type="ORF">EV702DRAFT_985498</name>
</gene>
<dbReference type="OrthoDB" id="2501483at2759"/>
<evidence type="ECO:0000313" key="1">
    <source>
        <dbReference type="EMBL" id="KAG1760563.1"/>
    </source>
</evidence>
<reference evidence="1" key="1">
    <citation type="journal article" date="2020" name="New Phytol.">
        <title>Comparative genomics reveals dynamic genome evolution in host specialist ectomycorrhizal fungi.</title>
        <authorList>
            <person name="Lofgren L.A."/>
            <person name="Nguyen N.H."/>
            <person name="Vilgalys R."/>
            <person name="Ruytinx J."/>
            <person name="Liao H.L."/>
            <person name="Branco S."/>
            <person name="Kuo A."/>
            <person name="LaButti K."/>
            <person name="Lipzen A."/>
            <person name="Andreopoulos W."/>
            <person name="Pangilinan J."/>
            <person name="Riley R."/>
            <person name="Hundley H."/>
            <person name="Na H."/>
            <person name="Barry K."/>
            <person name="Grigoriev I.V."/>
            <person name="Stajich J.E."/>
            <person name="Kennedy P.G."/>
        </authorList>
    </citation>
    <scope>NUCLEOTIDE SEQUENCE</scope>
    <source>
        <strain evidence="1">DOB743</strain>
    </source>
</reference>
<proteinExistence type="predicted"/>
<accession>A0A9P6ZES4</accession>
<name>A0A9P6ZES4_9AGAM</name>
<organism evidence="1 2">
    <name type="scientific">Suillus placidus</name>
    <dbReference type="NCBI Taxonomy" id="48579"/>
    <lineage>
        <taxon>Eukaryota</taxon>
        <taxon>Fungi</taxon>
        <taxon>Dikarya</taxon>
        <taxon>Basidiomycota</taxon>
        <taxon>Agaricomycotina</taxon>
        <taxon>Agaricomycetes</taxon>
        <taxon>Agaricomycetidae</taxon>
        <taxon>Boletales</taxon>
        <taxon>Suillineae</taxon>
        <taxon>Suillaceae</taxon>
        <taxon>Suillus</taxon>
    </lineage>
</organism>
<sequence length="143" mass="16899">LIEQIYSLPRACKPQHLIYDLNCNALREVRSRNIQFFDGMGMCVDAFHHKTKHKANDTLCREHCDMRAYPELLHDDGKFYFNSSIAEQTNVWFGAFHNICREMTPVRYDFFLDEMIIRRNRVTLATLHAKGKKLYHPLVHNSV</sequence>
<comment type="caution">
    <text evidence="1">The sequence shown here is derived from an EMBL/GenBank/DDBJ whole genome shotgun (WGS) entry which is preliminary data.</text>
</comment>
<dbReference type="EMBL" id="JABBWD010000451">
    <property type="protein sequence ID" value="KAG1760563.1"/>
    <property type="molecule type" value="Genomic_DNA"/>
</dbReference>
<dbReference type="Proteomes" id="UP000714275">
    <property type="component" value="Unassembled WGS sequence"/>
</dbReference>
<dbReference type="AlphaFoldDB" id="A0A9P6ZES4"/>
<feature type="non-terminal residue" evidence="1">
    <location>
        <position position="1"/>
    </location>
</feature>
<protein>
    <submittedName>
        <fullName evidence="1">Uncharacterized protein</fullName>
    </submittedName>
</protein>
<evidence type="ECO:0000313" key="2">
    <source>
        <dbReference type="Proteomes" id="UP000714275"/>
    </source>
</evidence>